<keyword evidence="5" id="KW-1185">Reference proteome</keyword>
<dbReference type="InterPro" id="IPR029058">
    <property type="entry name" value="AB_hydrolase_fold"/>
</dbReference>
<dbReference type="PANTHER" id="PTHR48081:SF8">
    <property type="entry name" value="ALPHA_BETA HYDROLASE FOLD-3 DOMAIN-CONTAINING PROTEIN-RELATED"/>
    <property type="match status" value="1"/>
</dbReference>
<dbReference type="STRING" id="765915.A0A1Y2HW17"/>
<dbReference type="Pfam" id="PF07859">
    <property type="entry name" value="Abhydrolase_3"/>
    <property type="match status" value="1"/>
</dbReference>
<comment type="caution">
    <text evidence="4">The sequence shown here is derived from an EMBL/GenBank/DDBJ whole genome shotgun (WGS) entry which is preliminary data.</text>
</comment>
<feature type="compositionally biased region" description="Basic and acidic residues" evidence="2">
    <location>
        <begin position="502"/>
        <end position="520"/>
    </location>
</feature>
<dbReference type="Gene3D" id="3.40.50.1820">
    <property type="entry name" value="alpha/beta hydrolase"/>
    <property type="match status" value="1"/>
</dbReference>
<protein>
    <submittedName>
        <fullName evidence="4">Alpha/Beta hydrolase protein</fullName>
    </submittedName>
</protein>
<sequence>MTPEPPKSPSAPPSPNGTGNKRRGNLMFLLSLLCKTIPDVAHAIVSGPERPNRPRGLDVFIRFFRAASKHKEMDVYRARSILNTLNKLGEKQKQPALSNTNFIPVSWHAQIVSDDSHSVNGHNVGVRTSLPAKYPNRCAYGTEWSVSAEWATPNDPALDIDSSKVILFLHGGAYTFSSIASYRHFVAPIAKRFRRRVFNVEYRLAPESRFPDAIHDAVSAYAYLTEVEMVDPSDITFMGDSAGGNLAMVTLLFLRDNGYPLPSGAILLSPWSDLRHNLPSYQENARFDYINPFDDSPSMNPVRLLVGDADYYPMVTSEPLLSPVLDKGDTTRPLPPIFISSGGDEILLDENILLAASLARPGVSRAVIHEIYEHQIHVFAFLSPQSRDTKRFWSRAIEFMEQLADIKPAASTNMHASKVEVVLMRNGELASRGFAETWHTRWGGIKATKALDWDPDSWPVDGSELLIAKPDTLPATADAESSEDVDEENAMLEGVVPGVAREQQHSVKDKDGKEEAKVDGNKPAVPPST</sequence>
<evidence type="ECO:0000313" key="5">
    <source>
        <dbReference type="Proteomes" id="UP000193411"/>
    </source>
</evidence>
<evidence type="ECO:0000259" key="3">
    <source>
        <dbReference type="Pfam" id="PF07859"/>
    </source>
</evidence>
<evidence type="ECO:0000256" key="2">
    <source>
        <dbReference type="SAM" id="MobiDB-lite"/>
    </source>
</evidence>
<gene>
    <name evidence="4" type="ORF">BCR44DRAFT_189269</name>
</gene>
<dbReference type="OrthoDB" id="5554894at2759"/>
<dbReference type="EMBL" id="MCFL01000010">
    <property type="protein sequence ID" value="ORZ38134.1"/>
    <property type="molecule type" value="Genomic_DNA"/>
</dbReference>
<organism evidence="4 5">
    <name type="scientific">Catenaria anguillulae PL171</name>
    <dbReference type="NCBI Taxonomy" id="765915"/>
    <lineage>
        <taxon>Eukaryota</taxon>
        <taxon>Fungi</taxon>
        <taxon>Fungi incertae sedis</taxon>
        <taxon>Blastocladiomycota</taxon>
        <taxon>Blastocladiomycetes</taxon>
        <taxon>Blastocladiales</taxon>
        <taxon>Catenariaceae</taxon>
        <taxon>Catenaria</taxon>
    </lineage>
</organism>
<feature type="region of interest" description="Disordered" evidence="2">
    <location>
        <begin position="471"/>
        <end position="529"/>
    </location>
</feature>
<dbReference type="PANTHER" id="PTHR48081">
    <property type="entry name" value="AB HYDROLASE SUPERFAMILY PROTEIN C4A8.06C"/>
    <property type="match status" value="1"/>
</dbReference>
<evidence type="ECO:0000313" key="4">
    <source>
        <dbReference type="EMBL" id="ORZ38134.1"/>
    </source>
</evidence>
<name>A0A1Y2HW17_9FUNG</name>
<dbReference type="InterPro" id="IPR050300">
    <property type="entry name" value="GDXG_lipolytic_enzyme"/>
</dbReference>
<reference evidence="4 5" key="1">
    <citation type="submission" date="2016-07" db="EMBL/GenBank/DDBJ databases">
        <title>Pervasive Adenine N6-methylation of Active Genes in Fungi.</title>
        <authorList>
            <consortium name="DOE Joint Genome Institute"/>
            <person name="Mondo S.J."/>
            <person name="Dannebaum R.O."/>
            <person name="Kuo R.C."/>
            <person name="Labutti K."/>
            <person name="Haridas S."/>
            <person name="Kuo A."/>
            <person name="Salamov A."/>
            <person name="Ahrendt S.R."/>
            <person name="Lipzen A."/>
            <person name="Sullivan W."/>
            <person name="Andreopoulos W.B."/>
            <person name="Clum A."/>
            <person name="Lindquist E."/>
            <person name="Daum C."/>
            <person name="Ramamoorthy G.K."/>
            <person name="Gryganskyi A."/>
            <person name="Culley D."/>
            <person name="Magnuson J.K."/>
            <person name="James T.Y."/>
            <person name="O'Malley M.A."/>
            <person name="Stajich J.E."/>
            <person name="Spatafora J.W."/>
            <person name="Visel A."/>
            <person name="Grigoriev I.V."/>
        </authorList>
    </citation>
    <scope>NUCLEOTIDE SEQUENCE [LARGE SCALE GENOMIC DNA]</scope>
    <source>
        <strain evidence="4 5">PL171</strain>
    </source>
</reference>
<feature type="domain" description="Alpha/beta hydrolase fold-3" evidence="3">
    <location>
        <begin position="166"/>
        <end position="380"/>
    </location>
</feature>
<dbReference type="InterPro" id="IPR013094">
    <property type="entry name" value="AB_hydrolase_3"/>
</dbReference>
<feature type="region of interest" description="Disordered" evidence="2">
    <location>
        <begin position="1"/>
        <end position="22"/>
    </location>
</feature>
<dbReference type="GO" id="GO:0016787">
    <property type="term" value="F:hydrolase activity"/>
    <property type="evidence" value="ECO:0007669"/>
    <property type="project" value="UniProtKB-KW"/>
</dbReference>
<keyword evidence="1 4" id="KW-0378">Hydrolase</keyword>
<dbReference type="Proteomes" id="UP000193411">
    <property type="component" value="Unassembled WGS sequence"/>
</dbReference>
<feature type="compositionally biased region" description="Acidic residues" evidence="2">
    <location>
        <begin position="480"/>
        <end position="490"/>
    </location>
</feature>
<dbReference type="SUPFAM" id="SSF53474">
    <property type="entry name" value="alpha/beta-Hydrolases"/>
    <property type="match status" value="1"/>
</dbReference>
<evidence type="ECO:0000256" key="1">
    <source>
        <dbReference type="ARBA" id="ARBA00022801"/>
    </source>
</evidence>
<feature type="compositionally biased region" description="Pro residues" evidence="2">
    <location>
        <begin position="1"/>
        <end position="15"/>
    </location>
</feature>
<accession>A0A1Y2HW17</accession>
<proteinExistence type="predicted"/>
<dbReference type="AlphaFoldDB" id="A0A1Y2HW17"/>